<dbReference type="AlphaFoldDB" id="A0A3L7J1G5"/>
<organism evidence="1 2">
    <name type="scientific">Mycetocola zhadangensis</name>
    <dbReference type="NCBI Taxonomy" id="1164595"/>
    <lineage>
        <taxon>Bacteria</taxon>
        <taxon>Bacillati</taxon>
        <taxon>Actinomycetota</taxon>
        <taxon>Actinomycetes</taxon>
        <taxon>Micrococcales</taxon>
        <taxon>Microbacteriaceae</taxon>
        <taxon>Mycetocola</taxon>
    </lineage>
</organism>
<dbReference type="RefSeq" id="WP_121659330.1">
    <property type="nucleotide sequence ID" value="NZ_BMEK01000002.1"/>
</dbReference>
<dbReference type="InterPro" id="IPR056510">
    <property type="entry name" value="WapI"/>
</dbReference>
<evidence type="ECO:0000313" key="1">
    <source>
        <dbReference type="EMBL" id="RLQ84284.1"/>
    </source>
</evidence>
<dbReference type="Proteomes" id="UP000282460">
    <property type="component" value="Unassembled WGS sequence"/>
</dbReference>
<keyword evidence="2" id="KW-1185">Reference proteome</keyword>
<protein>
    <submittedName>
        <fullName evidence="1">Uncharacterized protein</fullName>
    </submittedName>
</protein>
<comment type="caution">
    <text evidence="1">The sequence shown here is derived from an EMBL/GenBank/DDBJ whole genome shotgun (WGS) entry which is preliminary data.</text>
</comment>
<dbReference type="EMBL" id="RCWJ01000002">
    <property type="protein sequence ID" value="RLQ84284.1"/>
    <property type="molecule type" value="Genomic_DNA"/>
</dbReference>
<sequence>MELKDLSGIPRVVLHPVEYEFASAMGDAWDDNWLVIAGEVTAKEQKWSFRHPSLVIDEAIEIAEWFERVANRREAPTGLRGNGGIEPSLAFTEPNLAFSVKSYGEDTAVVRVHFSLEALPPNHRGPATDQIARYTFSVELEIPFTDALGAATTWRKELAVLPRR</sequence>
<name>A0A3L7J1G5_9MICO</name>
<proteinExistence type="predicted"/>
<evidence type="ECO:0000313" key="2">
    <source>
        <dbReference type="Proteomes" id="UP000282460"/>
    </source>
</evidence>
<reference evidence="1 2" key="1">
    <citation type="submission" date="2018-10" db="EMBL/GenBank/DDBJ databases">
        <authorList>
            <person name="Li J."/>
        </authorList>
    </citation>
    <scope>NUCLEOTIDE SEQUENCE [LARGE SCALE GENOMIC DNA]</scope>
    <source>
        <strain evidence="1 2">ZD1-4</strain>
    </source>
</reference>
<accession>A0A3L7J1G5</accession>
<dbReference type="Pfam" id="PF24716">
    <property type="entry name" value="WapI"/>
    <property type="match status" value="1"/>
</dbReference>
<gene>
    <name evidence="1" type="ORF">D9V28_08760</name>
</gene>
<dbReference type="OrthoDB" id="7210783at2"/>